<dbReference type="Proteomes" id="UP000217790">
    <property type="component" value="Unassembled WGS sequence"/>
</dbReference>
<gene>
    <name evidence="2" type="ORF">ARMGADRAFT_943786</name>
</gene>
<dbReference type="InParanoid" id="A0A2H3CQJ6"/>
<feature type="domain" description="Retrotransposon Copia-like N-terminal" evidence="1">
    <location>
        <begin position="14"/>
        <end position="50"/>
    </location>
</feature>
<evidence type="ECO:0000259" key="1">
    <source>
        <dbReference type="Pfam" id="PF14244"/>
    </source>
</evidence>
<sequence length="118" mass="12599">MSTSIPGVTILPDTSNHFNGKNYASWKLTISELLKGKGLSGYIDGSITCPPIPATTTGATPPDPTPTPIYSSVPSCDEWKFRDQLTHSHIVLNIVDPIGLGVKTDGTAKECWDSVAQE</sequence>
<protein>
    <recommendedName>
        <fullName evidence="1">Retrotransposon Copia-like N-terminal domain-containing protein</fullName>
    </recommendedName>
</protein>
<dbReference type="EMBL" id="KZ293700">
    <property type="protein sequence ID" value="PBK84130.1"/>
    <property type="molecule type" value="Genomic_DNA"/>
</dbReference>
<dbReference type="STRING" id="47427.A0A2H3CQJ6"/>
<proteinExistence type="predicted"/>
<dbReference type="InterPro" id="IPR029472">
    <property type="entry name" value="Copia-like_N"/>
</dbReference>
<reference evidence="3" key="1">
    <citation type="journal article" date="2017" name="Nat. Ecol. Evol.">
        <title>Genome expansion and lineage-specific genetic innovations in the forest pathogenic fungi Armillaria.</title>
        <authorList>
            <person name="Sipos G."/>
            <person name="Prasanna A.N."/>
            <person name="Walter M.C."/>
            <person name="O'Connor E."/>
            <person name="Balint B."/>
            <person name="Krizsan K."/>
            <person name="Kiss B."/>
            <person name="Hess J."/>
            <person name="Varga T."/>
            <person name="Slot J."/>
            <person name="Riley R."/>
            <person name="Boka B."/>
            <person name="Rigling D."/>
            <person name="Barry K."/>
            <person name="Lee J."/>
            <person name="Mihaltcheva S."/>
            <person name="LaButti K."/>
            <person name="Lipzen A."/>
            <person name="Waldron R."/>
            <person name="Moloney N.M."/>
            <person name="Sperisen C."/>
            <person name="Kredics L."/>
            <person name="Vagvoelgyi C."/>
            <person name="Patrignani A."/>
            <person name="Fitzpatrick D."/>
            <person name="Nagy I."/>
            <person name="Doyle S."/>
            <person name="Anderson J.B."/>
            <person name="Grigoriev I.V."/>
            <person name="Gueldener U."/>
            <person name="Muensterkoetter M."/>
            <person name="Nagy L.G."/>
        </authorList>
    </citation>
    <scope>NUCLEOTIDE SEQUENCE [LARGE SCALE GENOMIC DNA]</scope>
    <source>
        <strain evidence="3">Ar21-2</strain>
    </source>
</reference>
<name>A0A2H3CQJ6_ARMGA</name>
<feature type="non-terminal residue" evidence="2">
    <location>
        <position position="118"/>
    </location>
</feature>
<keyword evidence="3" id="KW-1185">Reference proteome</keyword>
<organism evidence="2 3">
    <name type="scientific">Armillaria gallica</name>
    <name type="common">Bulbous honey fungus</name>
    <name type="synonym">Armillaria bulbosa</name>
    <dbReference type="NCBI Taxonomy" id="47427"/>
    <lineage>
        <taxon>Eukaryota</taxon>
        <taxon>Fungi</taxon>
        <taxon>Dikarya</taxon>
        <taxon>Basidiomycota</taxon>
        <taxon>Agaricomycotina</taxon>
        <taxon>Agaricomycetes</taxon>
        <taxon>Agaricomycetidae</taxon>
        <taxon>Agaricales</taxon>
        <taxon>Marasmiineae</taxon>
        <taxon>Physalacriaceae</taxon>
        <taxon>Armillaria</taxon>
    </lineage>
</organism>
<dbReference type="OMA" id="WNNLIRI"/>
<accession>A0A2H3CQJ6</accession>
<evidence type="ECO:0000313" key="3">
    <source>
        <dbReference type="Proteomes" id="UP000217790"/>
    </source>
</evidence>
<dbReference type="Pfam" id="PF14244">
    <property type="entry name" value="Retrotran_gag_3"/>
    <property type="match status" value="1"/>
</dbReference>
<dbReference type="OrthoDB" id="3054003at2759"/>
<dbReference type="AlphaFoldDB" id="A0A2H3CQJ6"/>
<evidence type="ECO:0000313" key="2">
    <source>
        <dbReference type="EMBL" id="PBK84130.1"/>
    </source>
</evidence>